<dbReference type="Proteomes" id="UP000717585">
    <property type="component" value="Unassembled WGS sequence"/>
</dbReference>
<dbReference type="AlphaFoldDB" id="A0A8J6C0W2"/>
<feature type="region of interest" description="Disordered" evidence="1">
    <location>
        <begin position="213"/>
        <end position="243"/>
    </location>
</feature>
<evidence type="ECO:0000313" key="2">
    <source>
        <dbReference type="EMBL" id="KAG9396981.1"/>
    </source>
</evidence>
<evidence type="ECO:0000313" key="3">
    <source>
        <dbReference type="Proteomes" id="UP000717585"/>
    </source>
</evidence>
<keyword evidence="3" id="KW-1185">Reference proteome</keyword>
<gene>
    <name evidence="2" type="ORF">J8273_1330</name>
</gene>
<evidence type="ECO:0000256" key="1">
    <source>
        <dbReference type="SAM" id="MobiDB-lite"/>
    </source>
</evidence>
<accession>A0A8J6C0W2</accession>
<name>A0A8J6C0W2_9EUKA</name>
<dbReference type="EMBL" id="JAHDYR010000004">
    <property type="protein sequence ID" value="KAG9396981.1"/>
    <property type="molecule type" value="Genomic_DNA"/>
</dbReference>
<reference evidence="2" key="1">
    <citation type="submission" date="2021-05" db="EMBL/GenBank/DDBJ databases">
        <title>A free-living protist that lacks canonical eukaryotic 1 DNA replication and segregation systems.</title>
        <authorList>
            <person name="Salas-Leiva D.E."/>
            <person name="Tromer E.C."/>
            <person name="Curtis B.A."/>
            <person name="Jerlstrom-Hultqvist J."/>
            <person name="Kolisko M."/>
            <person name="Yi Z."/>
            <person name="Salas-Leiva J.S."/>
            <person name="Gallot-Lavallee L."/>
            <person name="Kops G.J.P.L."/>
            <person name="Archibald J.M."/>
            <person name="Simpson A.G.B."/>
            <person name="Roger A.J."/>
        </authorList>
    </citation>
    <scope>NUCLEOTIDE SEQUENCE</scope>
    <source>
        <strain evidence="2">BICM</strain>
    </source>
</reference>
<proteinExistence type="predicted"/>
<sequence length="243" mass="27377">MQFDNRVLSDDIKVYFYLWPWPDKKQHCGRMKSETIEQLDVLWASNWSRRKDSEKIKQCKRCGSFFAPGTSNGQLMRHAQRCNDQILEDHLAFKGPITPPAQDSFTIFDAPSIPPPMLSTGITATYAELTAHIESESPLAERQGELESREAVLDQLIQSQVDDKGNGLGNGEVTFKRLLDFYQAIQYSLTDIGSRIRRTEAEEALATIGTMPKIPKFDQDPIPGPGHNLPLPPIIQPPGDKRL</sequence>
<protein>
    <submittedName>
        <fullName evidence="2">Uncharacterized protein</fullName>
    </submittedName>
</protein>
<comment type="caution">
    <text evidence="2">The sequence shown here is derived from an EMBL/GenBank/DDBJ whole genome shotgun (WGS) entry which is preliminary data.</text>
</comment>
<organism evidence="2 3">
    <name type="scientific">Carpediemonas membranifera</name>
    <dbReference type="NCBI Taxonomy" id="201153"/>
    <lineage>
        <taxon>Eukaryota</taxon>
        <taxon>Metamonada</taxon>
        <taxon>Carpediemonas-like organisms</taxon>
        <taxon>Carpediemonas</taxon>
    </lineage>
</organism>